<evidence type="ECO:0000313" key="2">
    <source>
        <dbReference type="EMBL" id="CDF33379.1"/>
    </source>
</evidence>
<accession>R7Q5T6</accession>
<dbReference type="EMBL" id="HG001642">
    <property type="protein sequence ID" value="CDF33379.1"/>
    <property type="molecule type" value="Genomic_DNA"/>
</dbReference>
<evidence type="ECO:0000256" key="1">
    <source>
        <dbReference type="SAM" id="MobiDB-lite"/>
    </source>
</evidence>
<dbReference type="GeneID" id="17320893"/>
<dbReference type="Proteomes" id="UP000012073">
    <property type="component" value="Unassembled WGS sequence"/>
</dbReference>
<dbReference type="Gramene" id="CDF33379">
    <property type="protein sequence ID" value="CDF33379"/>
    <property type="gene ID" value="CHC_T00001965001"/>
</dbReference>
<organism evidence="2 3">
    <name type="scientific">Chondrus crispus</name>
    <name type="common">Carrageen Irish moss</name>
    <name type="synonym">Polymorpha crispa</name>
    <dbReference type="NCBI Taxonomy" id="2769"/>
    <lineage>
        <taxon>Eukaryota</taxon>
        <taxon>Rhodophyta</taxon>
        <taxon>Florideophyceae</taxon>
        <taxon>Rhodymeniophycidae</taxon>
        <taxon>Gigartinales</taxon>
        <taxon>Gigartinaceae</taxon>
        <taxon>Chondrus</taxon>
    </lineage>
</organism>
<name>R7Q5T6_CHOCR</name>
<reference evidence="3" key="1">
    <citation type="journal article" date="2013" name="Proc. Natl. Acad. Sci. U.S.A.">
        <title>Genome structure and metabolic features in the red seaweed Chondrus crispus shed light on evolution of the Archaeplastida.</title>
        <authorList>
            <person name="Collen J."/>
            <person name="Porcel B."/>
            <person name="Carre W."/>
            <person name="Ball S.G."/>
            <person name="Chaparro C."/>
            <person name="Tonon T."/>
            <person name="Barbeyron T."/>
            <person name="Michel G."/>
            <person name="Noel B."/>
            <person name="Valentin K."/>
            <person name="Elias M."/>
            <person name="Artiguenave F."/>
            <person name="Arun A."/>
            <person name="Aury J.M."/>
            <person name="Barbosa-Neto J.F."/>
            <person name="Bothwell J.H."/>
            <person name="Bouget F.Y."/>
            <person name="Brillet L."/>
            <person name="Cabello-Hurtado F."/>
            <person name="Capella-Gutierrez S."/>
            <person name="Charrier B."/>
            <person name="Cladiere L."/>
            <person name="Cock J.M."/>
            <person name="Coelho S.M."/>
            <person name="Colleoni C."/>
            <person name="Czjzek M."/>
            <person name="Da Silva C."/>
            <person name="Delage L."/>
            <person name="Denoeud F."/>
            <person name="Deschamps P."/>
            <person name="Dittami S.M."/>
            <person name="Gabaldon T."/>
            <person name="Gachon C.M."/>
            <person name="Groisillier A."/>
            <person name="Herve C."/>
            <person name="Jabbari K."/>
            <person name="Katinka M."/>
            <person name="Kloareg B."/>
            <person name="Kowalczyk N."/>
            <person name="Labadie K."/>
            <person name="Leblanc C."/>
            <person name="Lopez P.J."/>
            <person name="McLachlan D.H."/>
            <person name="Meslet-Cladiere L."/>
            <person name="Moustafa A."/>
            <person name="Nehr Z."/>
            <person name="Nyvall Collen P."/>
            <person name="Panaud O."/>
            <person name="Partensky F."/>
            <person name="Poulain J."/>
            <person name="Rensing S.A."/>
            <person name="Rousvoal S."/>
            <person name="Samson G."/>
            <person name="Symeonidi A."/>
            <person name="Weissenbach J."/>
            <person name="Zambounis A."/>
            <person name="Wincker P."/>
            <person name="Boyen C."/>
        </authorList>
    </citation>
    <scope>NUCLEOTIDE SEQUENCE [LARGE SCALE GENOMIC DNA]</scope>
    <source>
        <strain evidence="3">cv. Stackhouse</strain>
    </source>
</reference>
<dbReference type="AlphaFoldDB" id="R7Q5T6"/>
<proteinExistence type="predicted"/>
<keyword evidence="3" id="KW-1185">Reference proteome</keyword>
<protein>
    <submittedName>
        <fullName evidence="2">Uncharacterized protein</fullName>
    </submittedName>
</protein>
<sequence>MGLLAVVEGAEWGGRKGTEMGFKKDPGSFSIHCGDELQGEPLIDGTLKMQAVPKQQAIIEDLEGEILIFDRAMDEVDPAQSATAKGVDLPMCNQQPPRRGSHTPLPLSRISSLLTSNRTSFLSAPLTSLALDLSAALSPCPCGAPPLPRTSP</sequence>
<dbReference type="KEGG" id="ccp:CHC_T00001965001"/>
<evidence type="ECO:0000313" key="3">
    <source>
        <dbReference type="Proteomes" id="UP000012073"/>
    </source>
</evidence>
<gene>
    <name evidence="2" type="ORF">CHC_T00001965001</name>
</gene>
<dbReference type="RefSeq" id="XP_005713182.1">
    <property type="nucleotide sequence ID" value="XM_005713125.1"/>
</dbReference>
<feature type="region of interest" description="Disordered" evidence="1">
    <location>
        <begin position="79"/>
        <end position="106"/>
    </location>
</feature>